<dbReference type="InterPro" id="IPR006652">
    <property type="entry name" value="Kelch_1"/>
</dbReference>
<keyword evidence="2" id="KW-0472">Membrane</keyword>
<feature type="compositionally biased region" description="Basic and acidic residues" evidence="1">
    <location>
        <begin position="10"/>
        <end position="26"/>
    </location>
</feature>
<reference evidence="3" key="1">
    <citation type="submission" date="2020-02" db="EMBL/GenBank/DDBJ databases">
        <authorList>
            <person name="Meier V. D."/>
        </authorList>
    </citation>
    <scope>NUCLEOTIDE SEQUENCE</scope>
    <source>
        <strain evidence="3">AVDCRST_MAG10</strain>
    </source>
</reference>
<dbReference type="PANTHER" id="PTHR45632">
    <property type="entry name" value="LD33804P"/>
    <property type="match status" value="1"/>
</dbReference>
<evidence type="ECO:0000256" key="1">
    <source>
        <dbReference type="SAM" id="MobiDB-lite"/>
    </source>
</evidence>
<feature type="region of interest" description="Disordered" evidence="1">
    <location>
        <begin position="399"/>
        <end position="424"/>
    </location>
</feature>
<dbReference type="PANTHER" id="PTHR45632:SF26">
    <property type="entry name" value="BTB DOMAIN-CONTAINING PROTEIN"/>
    <property type="match status" value="1"/>
</dbReference>
<keyword evidence="2" id="KW-0812">Transmembrane</keyword>
<dbReference type="Pfam" id="PF01344">
    <property type="entry name" value="Kelch_1"/>
    <property type="match status" value="1"/>
</dbReference>
<dbReference type="AlphaFoldDB" id="A0A6J4IDV3"/>
<dbReference type="EMBL" id="CADCTB010000132">
    <property type="protein sequence ID" value="CAA9249626.1"/>
    <property type="molecule type" value="Genomic_DNA"/>
</dbReference>
<name>A0A6J4IDV3_9ACTN</name>
<organism evidence="3">
    <name type="scientific">uncultured Acidimicrobiales bacterium</name>
    <dbReference type="NCBI Taxonomy" id="310071"/>
    <lineage>
        <taxon>Bacteria</taxon>
        <taxon>Bacillati</taxon>
        <taxon>Actinomycetota</taxon>
        <taxon>Acidimicrobiia</taxon>
        <taxon>Acidimicrobiales</taxon>
        <taxon>environmental samples</taxon>
    </lineage>
</organism>
<dbReference type="SUPFAM" id="SSF117281">
    <property type="entry name" value="Kelch motif"/>
    <property type="match status" value="1"/>
</dbReference>
<feature type="region of interest" description="Disordered" evidence="1">
    <location>
        <begin position="1"/>
        <end position="28"/>
    </location>
</feature>
<dbReference type="InterPro" id="IPR015915">
    <property type="entry name" value="Kelch-typ_b-propeller"/>
</dbReference>
<protein>
    <submittedName>
        <fullName evidence="3">Uncharacterized protein</fullName>
    </submittedName>
</protein>
<gene>
    <name evidence="3" type="ORF">AVDCRST_MAG10-2105</name>
</gene>
<evidence type="ECO:0000256" key="2">
    <source>
        <dbReference type="SAM" id="Phobius"/>
    </source>
</evidence>
<feature type="compositionally biased region" description="Basic and acidic residues" evidence="1">
    <location>
        <begin position="403"/>
        <end position="417"/>
    </location>
</feature>
<sequence>MGVSCPEHAGSAKKDAVAAKQPRREQSANSRRVLVGSLALVVLAAAVVFLRPSGGGEKNTAAAGAWRPMPGAGLAARTDFSFVSTGLGMIVWGGNGDGPYADGATYDIATSAWKPLSAAPISARRGHSAVWTGSSMIVFGGRGRADGCRQICALNDGAAYDPATDRWSPIAPAPLAGRGGHTAVWIQDRMVVWGGAVEGGAAVGDGASYDPATNAWTPLPAAPLEPRVSHRTVATAHRMLVWGGSSEVEEGGKYFADGAIYSPATNSWTSMAPYPQTTEPAARDTFSSVWTGSQMLVWGGYGRTEACRPCQHDDGAAYDLDTDSWTLMTPSPLSGRGGHRAVWTGKEMVVWGGFSTTELNDGAAYNPATDTWSQLPGSPLLPRQGQAMVWAGGQMVVWGGHGPHGEGETRNANHDDGAVLSLRS</sequence>
<evidence type="ECO:0000313" key="3">
    <source>
        <dbReference type="EMBL" id="CAA9249626.1"/>
    </source>
</evidence>
<dbReference type="Pfam" id="PF24681">
    <property type="entry name" value="Kelch_KLHDC2_KLHL20_DRC7"/>
    <property type="match status" value="1"/>
</dbReference>
<accession>A0A6J4IDV3</accession>
<dbReference type="SMART" id="SM00612">
    <property type="entry name" value="Kelch"/>
    <property type="match status" value="4"/>
</dbReference>
<proteinExistence type="predicted"/>
<feature type="transmembrane region" description="Helical" evidence="2">
    <location>
        <begin position="33"/>
        <end position="50"/>
    </location>
</feature>
<dbReference type="Gene3D" id="2.120.10.80">
    <property type="entry name" value="Kelch-type beta propeller"/>
    <property type="match status" value="2"/>
</dbReference>
<keyword evidence="2" id="KW-1133">Transmembrane helix</keyword>